<gene>
    <name evidence="2" type="ORF">BIY37_06510</name>
</gene>
<keyword evidence="3" id="KW-1185">Reference proteome</keyword>
<dbReference type="InterPro" id="IPR012348">
    <property type="entry name" value="RNR-like"/>
</dbReference>
<name>A0A1V6M083_9BACT</name>
<feature type="domain" description="TRASH" evidence="1">
    <location>
        <begin position="95"/>
        <end position="133"/>
    </location>
</feature>
<dbReference type="Proteomes" id="UP000242219">
    <property type="component" value="Unassembled WGS sequence"/>
</dbReference>
<dbReference type="Pfam" id="PF04945">
    <property type="entry name" value="YHS"/>
    <property type="match status" value="2"/>
</dbReference>
<dbReference type="Gene3D" id="1.10.620.20">
    <property type="entry name" value="Ribonucleotide Reductase, subunit A"/>
    <property type="match status" value="1"/>
</dbReference>
<dbReference type="EMBL" id="MJUW02000074">
    <property type="protein sequence ID" value="OQD45775.1"/>
    <property type="molecule type" value="Genomic_DNA"/>
</dbReference>
<dbReference type="PROSITE" id="PS51257">
    <property type="entry name" value="PROKAR_LIPOPROTEIN"/>
    <property type="match status" value="1"/>
</dbReference>
<evidence type="ECO:0000259" key="1">
    <source>
        <dbReference type="SMART" id="SM00746"/>
    </source>
</evidence>
<dbReference type="SUPFAM" id="SSF47240">
    <property type="entry name" value="Ferritin-like"/>
    <property type="match status" value="1"/>
</dbReference>
<feature type="domain" description="TRASH" evidence="1">
    <location>
        <begin position="43"/>
        <end position="80"/>
    </location>
</feature>
<accession>A0A1V6M083</accession>
<dbReference type="AlphaFoldDB" id="A0A1V6M083"/>
<sequence>MVNRYFLVAVIFLFVITGCAGPVTSSKKGKPRVVDPVCAYFSDMGCVNIEVCENTPKSMYEGVTYYFCSSECKTDFDKNPLKYLKMASSPKGARDPVCHIGIDELERFVPSVYLNKVYYFCSDYCMAKFLTNPDYYMEKE</sequence>
<dbReference type="GO" id="GO:0016491">
    <property type="term" value="F:oxidoreductase activity"/>
    <property type="evidence" value="ECO:0007669"/>
    <property type="project" value="InterPro"/>
</dbReference>
<organism evidence="2 3">
    <name type="scientific">Candidatus Brocadia sapporoensis</name>
    <dbReference type="NCBI Taxonomy" id="392547"/>
    <lineage>
        <taxon>Bacteria</taxon>
        <taxon>Pseudomonadati</taxon>
        <taxon>Planctomycetota</taxon>
        <taxon>Candidatus Brocadiia</taxon>
        <taxon>Candidatus Brocadiales</taxon>
        <taxon>Candidatus Brocadiaceae</taxon>
        <taxon>Candidatus Brocadia</taxon>
    </lineage>
</organism>
<evidence type="ECO:0000313" key="3">
    <source>
        <dbReference type="Proteomes" id="UP000242219"/>
    </source>
</evidence>
<protein>
    <recommendedName>
        <fullName evidence="1">TRASH domain-containing protein</fullName>
    </recommendedName>
</protein>
<dbReference type="InterPro" id="IPR007029">
    <property type="entry name" value="YHS_dom"/>
</dbReference>
<proteinExistence type="predicted"/>
<dbReference type="RefSeq" id="WP_070067019.1">
    <property type="nucleotide sequence ID" value="NZ_MJUW02000074.1"/>
</dbReference>
<comment type="caution">
    <text evidence="2">The sequence shown here is derived from an EMBL/GenBank/DDBJ whole genome shotgun (WGS) entry which is preliminary data.</text>
</comment>
<dbReference type="InterPro" id="IPR011017">
    <property type="entry name" value="TRASH_dom"/>
</dbReference>
<reference evidence="2 3" key="1">
    <citation type="journal article" date="2016" name="Genome Announc.">
        <title>Draft Genome Sequence of the Anaerobic Ammonium-Oxidizing Bacterium 'Candidatus Brocadia sp. 40'.</title>
        <authorList>
            <person name="Ali M."/>
            <person name="Haroon M.F."/>
            <person name="Narita Y."/>
            <person name="Zhang L."/>
            <person name="Rangel Shaw D."/>
            <person name="Okabe S."/>
            <person name="Saikaly P.E."/>
        </authorList>
    </citation>
    <scope>NUCLEOTIDE SEQUENCE [LARGE SCALE GENOMIC DNA]</scope>
    <source>
        <strain evidence="2 3">40</strain>
    </source>
</reference>
<dbReference type="SMART" id="SM00746">
    <property type="entry name" value="TRASH"/>
    <property type="match status" value="2"/>
</dbReference>
<dbReference type="InterPro" id="IPR009078">
    <property type="entry name" value="Ferritin-like_SF"/>
</dbReference>
<evidence type="ECO:0000313" key="2">
    <source>
        <dbReference type="EMBL" id="OQD45775.1"/>
    </source>
</evidence>